<comment type="caution">
    <text evidence="2">The sequence shown here is derived from an EMBL/GenBank/DDBJ whole genome shotgun (WGS) entry which is preliminary data.</text>
</comment>
<evidence type="ECO:0008006" key="4">
    <source>
        <dbReference type="Google" id="ProtNLM"/>
    </source>
</evidence>
<reference evidence="2 3" key="1">
    <citation type="submission" date="2018-08" db="EMBL/GenBank/DDBJ databases">
        <title>Aphanomyces genome sequencing and annotation.</title>
        <authorList>
            <person name="Minardi D."/>
            <person name="Oidtmann B."/>
            <person name="Van Der Giezen M."/>
            <person name="Studholme D.J."/>
        </authorList>
    </citation>
    <scope>NUCLEOTIDE SEQUENCE [LARGE SCALE GENOMIC DNA]</scope>
    <source>
        <strain evidence="2 3">D2</strain>
    </source>
</reference>
<dbReference type="GO" id="GO:0003676">
    <property type="term" value="F:nucleic acid binding"/>
    <property type="evidence" value="ECO:0007669"/>
    <property type="project" value="InterPro"/>
</dbReference>
<proteinExistence type="predicted"/>
<dbReference type="InterPro" id="IPR036397">
    <property type="entry name" value="RNaseH_sf"/>
</dbReference>
<dbReference type="SUPFAM" id="SSF51197">
    <property type="entry name" value="Clavaminate synthase-like"/>
    <property type="match status" value="1"/>
</dbReference>
<dbReference type="Gene3D" id="3.30.420.10">
    <property type="entry name" value="Ribonuclease H-like superfamily/Ribonuclease H"/>
    <property type="match status" value="1"/>
</dbReference>
<dbReference type="VEuPathDB" id="FungiDB:H257_06689"/>
<gene>
    <name evidence="2" type="ORF">DYB30_009482</name>
</gene>
<dbReference type="PANTHER" id="PTHR33939:SF1">
    <property type="entry name" value="DUF4371 DOMAIN-CONTAINING PROTEIN"/>
    <property type="match status" value="1"/>
</dbReference>
<evidence type="ECO:0000256" key="1">
    <source>
        <dbReference type="SAM" id="MobiDB-lite"/>
    </source>
</evidence>
<dbReference type="PANTHER" id="PTHR33939">
    <property type="entry name" value="PROTEIN CBG22215"/>
    <property type="match status" value="1"/>
</dbReference>
<feature type="region of interest" description="Disordered" evidence="1">
    <location>
        <begin position="692"/>
        <end position="723"/>
    </location>
</feature>
<dbReference type="Pfam" id="PF05721">
    <property type="entry name" value="PhyH"/>
    <property type="match status" value="1"/>
</dbReference>
<sequence>MGSTSVQDIIDGNESKDDSQDAEDEEIGLSAEEVAHFIEHGYVLLRNAFPVDTAAACRDFLWNRIEQDGVKQHDCATWPEKHWISESYDDTTGSPWTEVLTPRLKRAMDQVCGEDRWIPSDLTCHWHVDGARYIHHIDSKESGLLPIFLFSDIAPGDGGTALAPGSHKHVAHILAAAKPHGLKGTHETSRGNIPKIPNMTSREGGQVSAAAKGWVNQHKKSWVEVQGRAGDVMLTHPFLIHARSKNCGATVRFMCNPNVGLKEPMQLSHAGQDGEDKDGENSSSRKHSPVEAAIVQALSEPSTENDRTSVLAEYLATHNLSVVQPPSYTTKHHSRVSDTHAVRALVQRFIRDRCVTRTRTVAKDVLSYLVENHVVAVDDRKVKDYAACLRAVQVFLANQGYERGKRTSTTAYRISKAHEEARDAYVGIMVPTVTHVPRRPVVYLDESFIHHHYSRHSDSLYDPTDDVTTKPKHKGRRYCFIAGILDDGSDVSHLLGLDIFVGGKKNGKVVKDYHSMFNHNYFVQWFGKLLDEVDELGWSSAVFVMDNAKYHKGKPKSTPKETLRKSDLYQACVDNTLTDVAPTDLKSAIWKTLKKHLDEHVLPVVVTMAQARGHHVVYAAPGFSELQPIEIVWANVKGTVGRAYTSTTTFQDVLDRLERAFFELDSEVICNTIKSSTAKLLDLDRTLREAEGVEADGCDEDRNSETSTNDDTSSSSECSGSDN</sequence>
<feature type="region of interest" description="Disordered" evidence="1">
    <location>
        <begin position="180"/>
        <end position="202"/>
    </location>
</feature>
<feature type="region of interest" description="Disordered" evidence="1">
    <location>
        <begin position="264"/>
        <end position="288"/>
    </location>
</feature>
<name>A0A397DDW4_APHAT</name>
<organism evidence="2 3">
    <name type="scientific">Aphanomyces astaci</name>
    <name type="common">Crayfish plague agent</name>
    <dbReference type="NCBI Taxonomy" id="112090"/>
    <lineage>
        <taxon>Eukaryota</taxon>
        <taxon>Sar</taxon>
        <taxon>Stramenopiles</taxon>
        <taxon>Oomycota</taxon>
        <taxon>Saprolegniomycetes</taxon>
        <taxon>Saprolegniales</taxon>
        <taxon>Verrucalvaceae</taxon>
        <taxon>Aphanomyces</taxon>
    </lineage>
</organism>
<dbReference type="AlphaFoldDB" id="A0A397DDW4"/>
<dbReference type="InterPro" id="IPR008775">
    <property type="entry name" value="Phytyl_CoA_dOase-like"/>
</dbReference>
<protein>
    <recommendedName>
        <fullName evidence="4">Tc1-like transposase DDE domain-containing protein</fullName>
    </recommendedName>
</protein>
<feature type="compositionally biased region" description="Low complexity" evidence="1">
    <location>
        <begin position="705"/>
        <end position="723"/>
    </location>
</feature>
<dbReference type="Gene3D" id="2.60.120.620">
    <property type="entry name" value="q2cbj1_9rhob like domain"/>
    <property type="match status" value="1"/>
</dbReference>
<evidence type="ECO:0000313" key="2">
    <source>
        <dbReference type="EMBL" id="RHY60700.1"/>
    </source>
</evidence>
<dbReference type="VEuPathDB" id="FungiDB:H257_14967"/>
<dbReference type="EMBL" id="QUTD01005602">
    <property type="protein sequence ID" value="RHY60700.1"/>
    <property type="molecule type" value="Genomic_DNA"/>
</dbReference>
<dbReference type="Proteomes" id="UP000266643">
    <property type="component" value="Unassembled WGS sequence"/>
</dbReference>
<accession>A0A397DDW4</accession>
<evidence type="ECO:0000313" key="3">
    <source>
        <dbReference type="Proteomes" id="UP000266643"/>
    </source>
</evidence>
<feature type="region of interest" description="Disordered" evidence="1">
    <location>
        <begin position="1"/>
        <end position="26"/>
    </location>
</feature>